<dbReference type="AlphaFoldDB" id="A0AAJ6QSJ0"/>
<gene>
    <name evidence="3" type="primary">LOC100901113</name>
</gene>
<dbReference type="GO" id="GO:0035556">
    <property type="term" value="P:intracellular signal transduction"/>
    <property type="evidence" value="ECO:0007669"/>
    <property type="project" value="InterPro"/>
</dbReference>
<dbReference type="Pfam" id="PF00610">
    <property type="entry name" value="DEP"/>
    <property type="match status" value="1"/>
</dbReference>
<organism evidence="2 3">
    <name type="scientific">Galendromus occidentalis</name>
    <name type="common">western predatory mite</name>
    <dbReference type="NCBI Taxonomy" id="34638"/>
    <lineage>
        <taxon>Eukaryota</taxon>
        <taxon>Metazoa</taxon>
        <taxon>Ecdysozoa</taxon>
        <taxon>Arthropoda</taxon>
        <taxon>Chelicerata</taxon>
        <taxon>Arachnida</taxon>
        <taxon>Acari</taxon>
        <taxon>Parasitiformes</taxon>
        <taxon>Mesostigmata</taxon>
        <taxon>Gamasina</taxon>
        <taxon>Phytoseioidea</taxon>
        <taxon>Phytoseiidae</taxon>
        <taxon>Typhlodrominae</taxon>
        <taxon>Galendromus</taxon>
    </lineage>
</organism>
<protein>
    <submittedName>
        <fullName evidence="3">DEP domain-containing protein 1B</fullName>
    </submittedName>
</protein>
<feature type="domain" description="DEP" evidence="1">
    <location>
        <begin position="28"/>
        <end position="114"/>
    </location>
</feature>
<dbReference type="PANTHER" id="PTHR16206:SF4">
    <property type="entry name" value="PROTEIN LET-99"/>
    <property type="match status" value="1"/>
</dbReference>
<dbReference type="InterPro" id="IPR036390">
    <property type="entry name" value="WH_DNA-bd_sf"/>
</dbReference>
<dbReference type="Proteomes" id="UP000694867">
    <property type="component" value="Unplaced"/>
</dbReference>
<reference evidence="3" key="1">
    <citation type="submission" date="2025-08" db="UniProtKB">
        <authorList>
            <consortium name="RefSeq"/>
        </authorList>
    </citation>
    <scope>IDENTIFICATION</scope>
</reference>
<sequence length="171" mass="19306">MDHNGNFSSNRSEHFRATKIWNTIVSAVKQNMPLGRHRRGLKLFENCFPGSEAVSWTLDFLKNNRNLLPNGQEVTRQKVVLLMQKFVEQKIIHDVRGRSEDFKDSSSHLYAFCNENIPPVNNTTKAAFKSRSSSLGHITPPMKCATSIVKSALVGLSYQKVRRESSSLVAT</sequence>
<evidence type="ECO:0000313" key="2">
    <source>
        <dbReference type="Proteomes" id="UP000694867"/>
    </source>
</evidence>
<dbReference type="KEGG" id="goe:100901113"/>
<accession>A0AAJ6QSJ0</accession>
<dbReference type="InterPro" id="IPR036388">
    <property type="entry name" value="WH-like_DNA-bd_sf"/>
</dbReference>
<evidence type="ECO:0000313" key="3">
    <source>
        <dbReference type="RefSeq" id="XP_003742453.1"/>
    </source>
</evidence>
<dbReference type="PROSITE" id="PS50186">
    <property type="entry name" value="DEP"/>
    <property type="match status" value="1"/>
</dbReference>
<name>A0AAJ6QSJ0_9ACAR</name>
<proteinExistence type="predicted"/>
<dbReference type="SUPFAM" id="SSF46785">
    <property type="entry name" value="Winged helix' DNA-binding domain"/>
    <property type="match status" value="1"/>
</dbReference>
<keyword evidence="2" id="KW-1185">Reference proteome</keyword>
<dbReference type="RefSeq" id="XP_003742453.1">
    <property type="nucleotide sequence ID" value="XM_003742405.1"/>
</dbReference>
<dbReference type="PANTHER" id="PTHR16206">
    <property type="entry name" value="DEP DOMAIN-CONTAINING"/>
    <property type="match status" value="1"/>
</dbReference>
<dbReference type="InterPro" id="IPR000591">
    <property type="entry name" value="DEP_dom"/>
</dbReference>
<dbReference type="SMART" id="SM00049">
    <property type="entry name" value="DEP"/>
    <property type="match status" value="1"/>
</dbReference>
<dbReference type="GeneID" id="100901113"/>
<evidence type="ECO:0000259" key="1">
    <source>
        <dbReference type="PROSITE" id="PS50186"/>
    </source>
</evidence>
<dbReference type="Gene3D" id="1.10.10.10">
    <property type="entry name" value="Winged helix-like DNA-binding domain superfamily/Winged helix DNA-binding domain"/>
    <property type="match status" value="1"/>
</dbReference>